<feature type="coiled-coil region" evidence="1">
    <location>
        <begin position="193"/>
        <end position="243"/>
    </location>
</feature>
<reference evidence="5" key="1">
    <citation type="journal article" date="2015" name="Insect Biochem. Mol. Biol.">
        <title>An insight into the sialome of the horse fly, Tabanus bromius.</title>
        <authorList>
            <person name="Ribeiro J.M."/>
            <person name="Kazimirova M."/>
            <person name="Takac P."/>
            <person name="Andersen J.F."/>
            <person name="Francischetti I.M."/>
        </authorList>
    </citation>
    <scope>NUCLEOTIDE SEQUENCE</scope>
</reference>
<name>A0A0K8TUF7_TABBR</name>
<accession>A0A0K8TUF7</accession>
<feature type="non-terminal residue" evidence="5">
    <location>
        <position position="1"/>
    </location>
</feature>
<dbReference type="InterPro" id="IPR000253">
    <property type="entry name" value="FHA_dom"/>
</dbReference>
<dbReference type="InterPro" id="IPR051176">
    <property type="entry name" value="Cent_Immune-Sig_Mod"/>
</dbReference>
<dbReference type="CDD" id="cd21911">
    <property type="entry name" value="CC1_SLMAP"/>
    <property type="match status" value="1"/>
</dbReference>
<dbReference type="SUPFAM" id="SSF49879">
    <property type="entry name" value="SMAD/FHA domain"/>
    <property type="match status" value="1"/>
</dbReference>
<keyword evidence="3" id="KW-0472">Membrane</keyword>
<keyword evidence="3" id="KW-0812">Transmembrane</keyword>
<feature type="transmembrane region" description="Helical" evidence="3">
    <location>
        <begin position="678"/>
        <end position="696"/>
    </location>
</feature>
<evidence type="ECO:0000256" key="3">
    <source>
        <dbReference type="SAM" id="Phobius"/>
    </source>
</evidence>
<keyword evidence="3" id="KW-1133">Transmembrane helix</keyword>
<dbReference type="InterPro" id="IPR008984">
    <property type="entry name" value="SMAD_FHA_dom_sf"/>
</dbReference>
<dbReference type="Pfam" id="PF00498">
    <property type="entry name" value="FHA"/>
    <property type="match status" value="1"/>
</dbReference>
<keyword evidence="1" id="KW-0175">Coiled coil</keyword>
<dbReference type="PANTHER" id="PTHR15715:SF37">
    <property type="entry name" value="LD47843P"/>
    <property type="match status" value="1"/>
</dbReference>
<sequence length="697" mass="80482">ARALLICQPNSHPFQTRTLLLEPNILKQVGRSIARNRVAENNAIFDCKVLSRNHAVLWYNEKKFYVKDTGSSNGTFINDRRISKLEDEELHSGDIVKFGVDVVENSRKEVHGCIIACIKLYLPDGRECISNSSSRLSVEEGTISLNELYRLHHYIQESVQREKILETKLHDIQKVIEVTRRNTSTCWQAMIDEDRLLNRIDILENKLQFLQKHASEDRLKEEIMKLQEDKSVYQNSAKEALRKVYQERMDAMQKLSTIERALCNSEDECSLLRDQLLRTQQNLQEVNSRLTRFEAECKEHRENNEKTQTQVQKQDLESQMLYAQLKQLEIECQEYKNQVAALLLEKETLQLRLEQHEKSATESGDEETLSKNSKSSNKRTIMKWLENSDLKNKEGGTDIINAICNEADPSEDDECLMDINKINEKLTNVEELLEQINYVSDVSENVDGETKKVCTTSPSISDGNQNLKVDQSCQEVLLSLTLNLREVYSDLVQYKINATKKVYDSPDSQNDPAELEQKLNSVQEELKAVKLELQTRPTYNQLQEKISLTEHLQHEIDSLKLKDTELQDLISKLEEENSVLQKALDEASQNITERRAMGSQTESEYASTVSSFDTSSIDSEVQNDLAAISNKEIQYEEELIIYKEKCESIMRENLELKKTINGLQNDLKSFQSHFIKKLMTYGAIFFAFIIYLLLSYL</sequence>
<proteinExistence type="evidence at transcript level"/>
<protein>
    <submittedName>
        <fullName evidence="5">Putative tropomyosin</fullName>
    </submittedName>
</protein>
<evidence type="ECO:0000256" key="1">
    <source>
        <dbReference type="SAM" id="Coils"/>
    </source>
</evidence>
<dbReference type="SMART" id="SM00240">
    <property type="entry name" value="FHA"/>
    <property type="match status" value="1"/>
</dbReference>
<feature type="domain" description="FHA" evidence="4">
    <location>
        <begin position="27"/>
        <end position="82"/>
    </location>
</feature>
<evidence type="ECO:0000256" key="2">
    <source>
        <dbReference type="SAM" id="MobiDB-lite"/>
    </source>
</evidence>
<feature type="region of interest" description="Disordered" evidence="2">
    <location>
        <begin position="355"/>
        <end position="377"/>
    </location>
</feature>
<dbReference type="PANTHER" id="PTHR15715">
    <property type="entry name" value="CENTROSOMAL PROTEIN OF 170 KDA"/>
    <property type="match status" value="1"/>
</dbReference>
<evidence type="ECO:0000313" key="5">
    <source>
        <dbReference type="EMBL" id="JAI17570.1"/>
    </source>
</evidence>
<dbReference type="EMBL" id="GDAI01000033">
    <property type="protein sequence ID" value="JAI17570.1"/>
    <property type="molecule type" value="mRNA"/>
</dbReference>
<dbReference type="Gene3D" id="2.60.200.20">
    <property type="match status" value="1"/>
</dbReference>
<evidence type="ECO:0000259" key="4">
    <source>
        <dbReference type="PROSITE" id="PS50006"/>
    </source>
</evidence>
<organism evidence="5">
    <name type="scientific">Tabanus bromius</name>
    <name type="common">Band-eyed brown horse fly</name>
    <dbReference type="NCBI Taxonomy" id="304241"/>
    <lineage>
        <taxon>Eukaryota</taxon>
        <taxon>Metazoa</taxon>
        <taxon>Ecdysozoa</taxon>
        <taxon>Arthropoda</taxon>
        <taxon>Hexapoda</taxon>
        <taxon>Insecta</taxon>
        <taxon>Pterygota</taxon>
        <taxon>Neoptera</taxon>
        <taxon>Endopterygota</taxon>
        <taxon>Diptera</taxon>
        <taxon>Brachycera</taxon>
        <taxon>Tabanomorpha</taxon>
        <taxon>Tabanoidea</taxon>
        <taxon>Tabanidae</taxon>
        <taxon>Tabanus</taxon>
    </lineage>
</organism>
<feature type="coiled-coil region" evidence="1">
    <location>
        <begin position="556"/>
        <end position="590"/>
    </location>
</feature>
<dbReference type="AlphaFoldDB" id="A0A0K8TUF7"/>
<dbReference type="CDD" id="cd22679">
    <property type="entry name" value="FHA_SLMAP"/>
    <property type="match status" value="1"/>
</dbReference>
<dbReference type="PROSITE" id="PS50006">
    <property type="entry name" value="FHA_DOMAIN"/>
    <property type="match status" value="1"/>
</dbReference>